<protein>
    <submittedName>
        <fullName evidence="2">Uncharacterized protein</fullName>
    </submittedName>
</protein>
<evidence type="ECO:0000256" key="1">
    <source>
        <dbReference type="SAM" id="MobiDB-lite"/>
    </source>
</evidence>
<evidence type="ECO:0000313" key="2">
    <source>
        <dbReference type="EMBL" id="GCE28101.1"/>
    </source>
</evidence>
<dbReference type="Proteomes" id="UP000287171">
    <property type="component" value="Unassembled WGS sequence"/>
</dbReference>
<comment type="caution">
    <text evidence="2">The sequence shown here is derived from an EMBL/GenBank/DDBJ whole genome shotgun (WGS) entry which is preliminary data.</text>
</comment>
<reference evidence="3" key="1">
    <citation type="submission" date="2018-12" db="EMBL/GenBank/DDBJ databases">
        <title>Tengunoibacter tsumagoiensis gen. nov., sp. nov., Dictyobacter kobayashii sp. nov., D. alpinus sp. nov., and D. joshuensis sp. nov. and description of Dictyobacteraceae fam. nov. within the order Ktedonobacterales isolated from Tengu-no-mugimeshi.</title>
        <authorList>
            <person name="Wang C.M."/>
            <person name="Zheng Y."/>
            <person name="Sakai Y."/>
            <person name="Toyoda A."/>
            <person name="Minakuchi Y."/>
            <person name="Abe K."/>
            <person name="Yokota A."/>
            <person name="Yabe S."/>
        </authorList>
    </citation>
    <scope>NUCLEOTIDE SEQUENCE [LARGE SCALE GENOMIC DNA]</scope>
    <source>
        <strain evidence="3">Uno16</strain>
    </source>
</reference>
<gene>
    <name evidence="2" type="ORF">KDA_35850</name>
</gene>
<feature type="region of interest" description="Disordered" evidence="1">
    <location>
        <begin position="25"/>
        <end position="53"/>
    </location>
</feature>
<name>A0A402B9P6_9CHLR</name>
<organism evidence="2 3">
    <name type="scientific">Dictyobacter alpinus</name>
    <dbReference type="NCBI Taxonomy" id="2014873"/>
    <lineage>
        <taxon>Bacteria</taxon>
        <taxon>Bacillati</taxon>
        <taxon>Chloroflexota</taxon>
        <taxon>Ktedonobacteria</taxon>
        <taxon>Ktedonobacterales</taxon>
        <taxon>Dictyobacteraceae</taxon>
        <taxon>Dictyobacter</taxon>
    </lineage>
</organism>
<feature type="compositionally biased region" description="Basic residues" evidence="1">
    <location>
        <begin position="28"/>
        <end position="43"/>
    </location>
</feature>
<proteinExistence type="predicted"/>
<dbReference type="AlphaFoldDB" id="A0A402B9P6"/>
<dbReference type="EMBL" id="BIFT01000001">
    <property type="protein sequence ID" value="GCE28101.1"/>
    <property type="molecule type" value="Genomic_DNA"/>
</dbReference>
<sequence>MISLLLFIGTTTIAWLLFLLRRESPKEPKRKKTSGSVQRRHARSPFVKETQYD</sequence>
<evidence type="ECO:0000313" key="3">
    <source>
        <dbReference type="Proteomes" id="UP000287171"/>
    </source>
</evidence>
<keyword evidence="3" id="KW-1185">Reference proteome</keyword>
<accession>A0A402B9P6</accession>